<dbReference type="Proteomes" id="UP000036932">
    <property type="component" value="Unassembled WGS sequence"/>
</dbReference>
<dbReference type="InterPro" id="IPR036390">
    <property type="entry name" value="WH_DNA-bd_sf"/>
</dbReference>
<name>A0A0M1P0E5_9BACL</name>
<keyword evidence="1" id="KW-0805">Transcription regulation</keyword>
<keyword evidence="2" id="KW-0238">DNA-binding</keyword>
<dbReference type="InterPro" id="IPR051081">
    <property type="entry name" value="HTH_MetalResp_TranReg"/>
</dbReference>
<evidence type="ECO:0000259" key="4">
    <source>
        <dbReference type="PROSITE" id="PS50987"/>
    </source>
</evidence>
<dbReference type="AlphaFoldDB" id="A0A0M1P0E5"/>
<dbReference type="PROSITE" id="PS50987">
    <property type="entry name" value="HTH_ARSR_2"/>
    <property type="match status" value="1"/>
</dbReference>
<reference evidence="6" key="1">
    <citation type="submission" date="2015-08" db="EMBL/GenBank/DDBJ databases">
        <title>Genome sequencing project for genomic taxonomy and phylogenomics of Bacillus-like bacteria.</title>
        <authorList>
            <person name="Liu B."/>
            <person name="Wang J."/>
            <person name="Zhu Y."/>
            <person name="Liu G."/>
            <person name="Chen Q."/>
            <person name="Chen Z."/>
            <person name="Lan J."/>
            <person name="Che J."/>
            <person name="Ge C."/>
            <person name="Shi H."/>
            <person name="Pan Z."/>
            <person name="Liu X."/>
        </authorList>
    </citation>
    <scope>NUCLEOTIDE SEQUENCE [LARGE SCALE GENOMIC DNA]</scope>
    <source>
        <strain evidence="6">FJAT-22460</strain>
    </source>
</reference>
<evidence type="ECO:0000256" key="3">
    <source>
        <dbReference type="ARBA" id="ARBA00023163"/>
    </source>
</evidence>
<dbReference type="InterPro" id="IPR011991">
    <property type="entry name" value="ArsR-like_HTH"/>
</dbReference>
<evidence type="ECO:0000313" key="5">
    <source>
        <dbReference type="EMBL" id="KOR87584.1"/>
    </source>
</evidence>
<evidence type="ECO:0000256" key="1">
    <source>
        <dbReference type="ARBA" id="ARBA00023015"/>
    </source>
</evidence>
<gene>
    <name evidence="5" type="ORF">AM231_16875</name>
</gene>
<comment type="caution">
    <text evidence="5">The sequence shown here is derived from an EMBL/GenBank/DDBJ whole genome shotgun (WGS) entry which is preliminary data.</text>
</comment>
<protein>
    <submittedName>
        <fullName evidence="5">ArsR family transcriptional regulator</fullName>
    </submittedName>
</protein>
<keyword evidence="6" id="KW-1185">Reference proteome</keyword>
<evidence type="ECO:0000256" key="2">
    <source>
        <dbReference type="ARBA" id="ARBA00023125"/>
    </source>
</evidence>
<dbReference type="InterPro" id="IPR001845">
    <property type="entry name" value="HTH_ArsR_DNA-bd_dom"/>
</dbReference>
<dbReference type="CDD" id="cd00090">
    <property type="entry name" value="HTH_ARSR"/>
    <property type="match status" value="1"/>
</dbReference>
<proteinExistence type="predicted"/>
<dbReference type="InterPro" id="IPR036388">
    <property type="entry name" value="WH-like_DNA-bd_sf"/>
</dbReference>
<dbReference type="PANTHER" id="PTHR33154:SF33">
    <property type="entry name" value="TRANSCRIPTIONAL REPRESSOR SDPR"/>
    <property type="match status" value="1"/>
</dbReference>
<dbReference type="SMART" id="SM00418">
    <property type="entry name" value="HTH_ARSR"/>
    <property type="match status" value="1"/>
</dbReference>
<dbReference type="GO" id="GO:0003700">
    <property type="term" value="F:DNA-binding transcription factor activity"/>
    <property type="evidence" value="ECO:0007669"/>
    <property type="project" value="InterPro"/>
</dbReference>
<feature type="domain" description="HTH arsR-type" evidence="4">
    <location>
        <begin position="206"/>
        <end position="307"/>
    </location>
</feature>
<keyword evidence="3" id="KW-0804">Transcription</keyword>
<dbReference type="Gene3D" id="1.10.10.10">
    <property type="entry name" value="Winged helix-like DNA-binding domain superfamily/Winged helix DNA-binding domain"/>
    <property type="match status" value="1"/>
</dbReference>
<evidence type="ECO:0000313" key="6">
    <source>
        <dbReference type="Proteomes" id="UP000036932"/>
    </source>
</evidence>
<dbReference type="PANTHER" id="PTHR33154">
    <property type="entry name" value="TRANSCRIPTIONAL REGULATOR, ARSR FAMILY"/>
    <property type="match status" value="1"/>
</dbReference>
<sequence length="307" mass="35575">MTHIRIDYSPVHELITSLYAYTDNKNQMHDLGNKWRKEIEKKLPASFTDKLAEVDLCEIISYLHLVILDSPEKDNIERFLSWFADLGEGQLYEILAPYLGDGLPMGLKAFRELSVEFMTEWYRAYTIPPEIHELLGRSAARMEQLSRELPYIDLIDEATSGIVLDSEDDYHAILLIPTYHIKPLNRMDYVSNQQLIISYAVDDEQLDEDTPTNQLLRMTKGLADEKRLVLLHILADGPVTFTELQQKTGLSKSNLHYHLSLLKTAGLLRMHFKMPNERYKYSARPESFNQLKAFLESYVFGLNKESK</sequence>
<dbReference type="SUPFAM" id="SSF46785">
    <property type="entry name" value="Winged helix' DNA-binding domain"/>
    <property type="match status" value="1"/>
</dbReference>
<dbReference type="GO" id="GO:0003677">
    <property type="term" value="F:DNA binding"/>
    <property type="evidence" value="ECO:0007669"/>
    <property type="project" value="UniProtKB-KW"/>
</dbReference>
<dbReference type="RefSeq" id="WP_054403736.1">
    <property type="nucleotide sequence ID" value="NZ_LIUT01000002.1"/>
</dbReference>
<dbReference type="PATRIC" id="fig|1705565.3.peg.277"/>
<dbReference type="Pfam" id="PF12840">
    <property type="entry name" value="HTH_20"/>
    <property type="match status" value="1"/>
</dbReference>
<organism evidence="5 6">
    <name type="scientific">Paenibacillus solani</name>
    <dbReference type="NCBI Taxonomy" id="1705565"/>
    <lineage>
        <taxon>Bacteria</taxon>
        <taxon>Bacillati</taxon>
        <taxon>Bacillota</taxon>
        <taxon>Bacilli</taxon>
        <taxon>Bacillales</taxon>
        <taxon>Paenibacillaceae</taxon>
        <taxon>Paenibacillus</taxon>
    </lineage>
</organism>
<accession>A0A0M1P0E5</accession>
<dbReference type="OrthoDB" id="2646147at2"/>
<dbReference type="EMBL" id="LIUT01000002">
    <property type="protein sequence ID" value="KOR87584.1"/>
    <property type="molecule type" value="Genomic_DNA"/>
</dbReference>